<protein>
    <recommendedName>
        <fullName evidence="1">BTB domain-containing protein</fullName>
    </recommendedName>
</protein>
<dbReference type="SUPFAM" id="SSF54695">
    <property type="entry name" value="POZ domain"/>
    <property type="match status" value="1"/>
</dbReference>
<dbReference type="GeneID" id="89926316"/>
<gene>
    <name evidence="2" type="ORF">LTR77_004972</name>
</gene>
<dbReference type="EMBL" id="JAVRRT010000007">
    <property type="protein sequence ID" value="KAK5170385.1"/>
    <property type="molecule type" value="Genomic_DNA"/>
</dbReference>
<dbReference type="CDD" id="cd18186">
    <property type="entry name" value="BTB_POZ_ZBTB_KLHL-like"/>
    <property type="match status" value="1"/>
</dbReference>
<dbReference type="PANTHER" id="PTHR47843:SF2">
    <property type="entry name" value="BTB DOMAIN-CONTAINING PROTEIN"/>
    <property type="match status" value="1"/>
</dbReference>
<name>A0AAV9PEY6_9PEZI</name>
<evidence type="ECO:0000313" key="3">
    <source>
        <dbReference type="Proteomes" id="UP001337655"/>
    </source>
</evidence>
<evidence type="ECO:0000313" key="2">
    <source>
        <dbReference type="EMBL" id="KAK5170385.1"/>
    </source>
</evidence>
<proteinExistence type="predicted"/>
<dbReference type="InterPro" id="IPR000210">
    <property type="entry name" value="BTB/POZ_dom"/>
</dbReference>
<dbReference type="Proteomes" id="UP001337655">
    <property type="component" value="Unassembled WGS sequence"/>
</dbReference>
<dbReference type="PROSITE" id="PS50097">
    <property type="entry name" value="BTB"/>
    <property type="match status" value="1"/>
</dbReference>
<organism evidence="2 3">
    <name type="scientific">Saxophila tyrrhenica</name>
    <dbReference type="NCBI Taxonomy" id="1690608"/>
    <lineage>
        <taxon>Eukaryota</taxon>
        <taxon>Fungi</taxon>
        <taxon>Dikarya</taxon>
        <taxon>Ascomycota</taxon>
        <taxon>Pezizomycotina</taxon>
        <taxon>Dothideomycetes</taxon>
        <taxon>Dothideomycetidae</taxon>
        <taxon>Mycosphaerellales</taxon>
        <taxon>Extremaceae</taxon>
        <taxon>Saxophila</taxon>
    </lineage>
</organism>
<evidence type="ECO:0000259" key="1">
    <source>
        <dbReference type="PROSITE" id="PS50097"/>
    </source>
</evidence>
<sequence>MTDAPSELQTANIIVGSGEPRQLFNVRIDLLIKHSEYFKKALNKDWQEGQTRQVKLDDVDPDIFKIFNNFLKEGIIYSSKEGDVCFAKPGDTTQTDKELGRLVASWNLGDRLMSTSFKDGVVDALRSKTIVDGDYLQQMHPSVYSSSSPSSRIRLLVVDFAVWGWNTSTYRQAERSEEDVDFLFDVALAFKERAESKPPAKNPITGKDKCRYHEHVREGKPCYTTMF</sequence>
<keyword evidence="3" id="KW-1185">Reference proteome</keyword>
<feature type="domain" description="BTB" evidence="1">
    <location>
        <begin position="11"/>
        <end position="80"/>
    </location>
</feature>
<dbReference type="PANTHER" id="PTHR47843">
    <property type="entry name" value="BTB DOMAIN-CONTAINING PROTEIN-RELATED"/>
    <property type="match status" value="1"/>
</dbReference>
<dbReference type="AlphaFoldDB" id="A0AAV9PEY6"/>
<dbReference type="RefSeq" id="XP_064659583.1">
    <property type="nucleotide sequence ID" value="XM_064802222.1"/>
</dbReference>
<dbReference type="Gene3D" id="3.30.710.10">
    <property type="entry name" value="Potassium Channel Kv1.1, Chain A"/>
    <property type="match status" value="1"/>
</dbReference>
<reference evidence="2 3" key="1">
    <citation type="submission" date="2023-08" db="EMBL/GenBank/DDBJ databases">
        <title>Black Yeasts Isolated from many extreme environments.</title>
        <authorList>
            <person name="Coleine C."/>
            <person name="Stajich J.E."/>
            <person name="Selbmann L."/>
        </authorList>
    </citation>
    <scope>NUCLEOTIDE SEQUENCE [LARGE SCALE GENOMIC DNA]</scope>
    <source>
        <strain evidence="2 3">CCFEE 5935</strain>
    </source>
</reference>
<comment type="caution">
    <text evidence="2">The sequence shown here is derived from an EMBL/GenBank/DDBJ whole genome shotgun (WGS) entry which is preliminary data.</text>
</comment>
<dbReference type="InterPro" id="IPR011333">
    <property type="entry name" value="SKP1/BTB/POZ_sf"/>
</dbReference>
<accession>A0AAV9PEY6</accession>